<name>A0AA87Z4I5_FICCA</name>
<dbReference type="Proteomes" id="UP001187192">
    <property type="component" value="Unassembled WGS sequence"/>
</dbReference>
<dbReference type="PANTHER" id="PTHR47481">
    <property type="match status" value="1"/>
</dbReference>
<keyword evidence="2" id="KW-1185">Reference proteome</keyword>
<evidence type="ECO:0000313" key="2">
    <source>
        <dbReference type="Proteomes" id="UP001187192"/>
    </source>
</evidence>
<dbReference type="Pfam" id="PF14223">
    <property type="entry name" value="Retrotran_gag_2"/>
    <property type="match status" value="1"/>
</dbReference>
<evidence type="ECO:0000313" key="1">
    <source>
        <dbReference type="EMBL" id="GMN29939.1"/>
    </source>
</evidence>
<dbReference type="EMBL" id="BTGU01004627">
    <property type="protein sequence ID" value="GMN29939.1"/>
    <property type="molecule type" value="Genomic_DNA"/>
</dbReference>
<comment type="caution">
    <text evidence="1">The sequence shown here is derived from an EMBL/GenBank/DDBJ whole genome shotgun (WGS) entry which is preliminary data.</text>
</comment>
<organism evidence="1 2">
    <name type="scientific">Ficus carica</name>
    <name type="common">Common fig</name>
    <dbReference type="NCBI Taxonomy" id="3494"/>
    <lineage>
        <taxon>Eukaryota</taxon>
        <taxon>Viridiplantae</taxon>
        <taxon>Streptophyta</taxon>
        <taxon>Embryophyta</taxon>
        <taxon>Tracheophyta</taxon>
        <taxon>Spermatophyta</taxon>
        <taxon>Magnoliopsida</taxon>
        <taxon>eudicotyledons</taxon>
        <taxon>Gunneridae</taxon>
        <taxon>Pentapetalae</taxon>
        <taxon>rosids</taxon>
        <taxon>fabids</taxon>
        <taxon>Rosales</taxon>
        <taxon>Moraceae</taxon>
        <taxon>Ficeae</taxon>
        <taxon>Ficus</taxon>
    </lineage>
</organism>
<gene>
    <name evidence="1" type="ORF">TIFTF001_046390</name>
</gene>
<protein>
    <submittedName>
        <fullName evidence="1">Uncharacterized protein</fullName>
    </submittedName>
</protein>
<sequence length="161" mass="18124">MSESMIGHVTHCVRASEIWYTLERLNATQSRARVLQLRSMLQTLKKGSMSIKEYFIKMKNVADLINVACGHIMADDKLLLYILGGLGNEYDSVVVQLTGRQGSVSLEEAQCMLQTQEMRIEHQIAQVTAEVQGNPSANYTNFRRKNNPQYGQANDAIKKTT</sequence>
<reference evidence="1" key="1">
    <citation type="submission" date="2023-07" db="EMBL/GenBank/DDBJ databases">
        <title>draft genome sequence of fig (Ficus carica).</title>
        <authorList>
            <person name="Takahashi T."/>
            <person name="Nishimura K."/>
        </authorList>
    </citation>
    <scope>NUCLEOTIDE SEQUENCE</scope>
</reference>
<dbReference type="PANTHER" id="PTHR47481:SF22">
    <property type="entry name" value="RETROTRANSPOSON GAG DOMAIN-CONTAINING PROTEIN"/>
    <property type="match status" value="1"/>
</dbReference>
<dbReference type="AlphaFoldDB" id="A0AA87Z4I5"/>
<proteinExistence type="predicted"/>
<accession>A0AA87Z4I5</accession>